<dbReference type="Pfam" id="PF06114">
    <property type="entry name" value="Peptidase_M78"/>
    <property type="match status" value="1"/>
</dbReference>
<dbReference type="EMBL" id="QNRI01000019">
    <property type="protein sequence ID" value="RBO91286.1"/>
    <property type="molecule type" value="Genomic_DNA"/>
</dbReference>
<gene>
    <name evidence="2" type="ORF">DES48_11911</name>
</gene>
<dbReference type="InterPro" id="IPR010359">
    <property type="entry name" value="IrrE_HExxH"/>
</dbReference>
<dbReference type="Proteomes" id="UP000252254">
    <property type="component" value="Unassembled WGS sequence"/>
</dbReference>
<reference evidence="2 3" key="1">
    <citation type="submission" date="2018-06" db="EMBL/GenBank/DDBJ databases">
        <title>Genomic Encyclopedia of Type Strains, Phase IV (KMG-IV): sequencing the most valuable type-strain genomes for metagenomic binning, comparative biology and taxonomic classification.</title>
        <authorList>
            <person name="Goeker M."/>
        </authorList>
    </citation>
    <scope>NUCLEOTIDE SEQUENCE [LARGE SCALE GENOMIC DNA]</scope>
    <source>
        <strain evidence="2 3">DSM 15140</strain>
    </source>
</reference>
<sequence>MFEYYQKTNLENWLENLYIEHNILSISDLTIYNVADKLNVNVIFMENAKEVAIWDDKAAAIFLNPEKLEEEVRAIFFHELCHPLRHYGDQVNSVRTFMTLQERQANQFMLYASMPFYMIKKLDMSTYNYQWASFLSYKFNVPINIAQKRAEQILQRIQQASIDQVIREQRSTYKPSNDPSEWSTETNMIMNKLYRQIGCKQT</sequence>
<proteinExistence type="predicted"/>
<keyword evidence="3" id="KW-1185">Reference proteome</keyword>
<evidence type="ECO:0000313" key="3">
    <source>
        <dbReference type="Proteomes" id="UP000252254"/>
    </source>
</evidence>
<dbReference type="RefSeq" id="WP_113870184.1">
    <property type="nucleotide sequence ID" value="NZ_BAABQN010000020.1"/>
</dbReference>
<comment type="caution">
    <text evidence="2">The sequence shown here is derived from an EMBL/GenBank/DDBJ whole genome shotgun (WGS) entry which is preliminary data.</text>
</comment>
<dbReference type="Gene3D" id="1.10.10.2910">
    <property type="match status" value="1"/>
</dbReference>
<protein>
    <submittedName>
        <fullName evidence="2">Uncharacterized protein DUF955</fullName>
    </submittedName>
</protein>
<feature type="domain" description="IrrE N-terminal-like" evidence="1">
    <location>
        <begin position="36"/>
        <end position="150"/>
    </location>
</feature>
<name>A0A366DML6_9BACI</name>
<evidence type="ECO:0000259" key="1">
    <source>
        <dbReference type="Pfam" id="PF06114"/>
    </source>
</evidence>
<organism evidence="2 3">
    <name type="scientific">Paraliobacillus ryukyuensis</name>
    <dbReference type="NCBI Taxonomy" id="200904"/>
    <lineage>
        <taxon>Bacteria</taxon>
        <taxon>Bacillati</taxon>
        <taxon>Bacillota</taxon>
        <taxon>Bacilli</taxon>
        <taxon>Bacillales</taxon>
        <taxon>Bacillaceae</taxon>
        <taxon>Paraliobacillus</taxon>
    </lineage>
</organism>
<dbReference type="OrthoDB" id="2417909at2"/>
<dbReference type="AlphaFoldDB" id="A0A366DML6"/>
<evidence type="ECO:0000313" key="2">
    <source>
        <dbReference type="EMBL" id="RBO91286.1"/>
    </source>
</evidence>
<accession>A0A366DML6</accession>